<accession>A0A4S4FSE0</accession>
<dbReference type="PANTHER" id="PTHR43046">
    <property type="entry name" value="GDP-MANNOSE MANNOSYL HYDROLASE"/>
    <property type="match status" value="1"/>
</dbReference>
<comment type="similarity">
    <text evidence="2 5">Belongs to the Nudix hydrolase family.</text>
</comment>
<evidence type="ECO:0000259" key="6">
    <source>
        <dbReference type="PROSITE" id="PS51462"/>
    </source>
</evidence>
<dbReference type="InterPro" id="IPR020084">
    <property type="entry name" value="NUDIX_hydrolase_CS"/>
</dbReference>
<dbReference type="PRINTS" id="PR00502">
    <property type="entry name" value="NUDIXFAMILY"/>
</dbReference>
<dbReference type="PANTHER" id="PTHR43046:SF12">
    <property type="entry name" value="GDP-MANNOSE MANNOSYL HYDROLASE"/>
    <property type="match status" value="1"/>
</dbReference>
<dbReference type="Pfam" id="PF00293">
    <property type="entry name" value="NUDIX"/>
    <property type="match status" value="1"/>
</dbReference>
<dbReference type="Proteomes" id="UP000309133">
    <property type="component" value="Unassembled WGS sequence"/>
</dbReference>
<dbReference type="InterPro" id="IPR020476">
    <property type="entry name" value="Nudix_hydrolase"/>
</dbReference>
<evidence type="ECO:0000313" key="8">
    <source>
        <dbReference type="Proteomes" id="UP000309133"/>
    </source>
</evidence>
<proteinExistence type="inferred from homology"/>
<dbReference type="CDD" id="cd04685">
    <property type="entry name" value="NUDIX_Hydrolase"/>
    <property type="match status" value="1"/>
</dbReference>
<evidence type="ECO:0000256" key="5">
    <source>
        <dbReference type="RuleBase" id="RU003476"/>
    </source>
</evidence>
<evidence type="ECO:0000256" key="4">
    <source>
        <dbReference type="ARBA" id="ARBA00022842"/>
    </source>
</evidence>
<feature type="domain" description="Nudix hydrolase" evidence="6">
    <location>
        <begin position="1"/>
        <end position="140"/>
    </location>
</feature>
<organism evidence="7 8">
    <name type="scientific">Naasia lichenicola</name>
    <dbReference type="NCBI Taxonomy" id="2565933"/>
    <lineage>
        <taxon>Bacteria</taxon>
        <taxon>Bacillati</taxon>
        <taxon>Actinomycetota</taxon>
        <taxon>Actinomycetes</taxon>
        <taxon>Micrococcales</taxon>
        <taxon>Microbacteriaceae</taxon>
        <taxon>Naasia</taxon>
    </lineage>
</organism>
<evidence type="ECO:0000256" key="2">
    <source>
        <dbReference type="ARBA" id="ARBA00005582"/>
    </source>
</evidence>
<dbReference type="OrthoDB" id="9804442at2"/>
<dbReference type="InterPro" id="IPR000086">
    <property type="entry name" value="NUDIX_hydrolase_dom"/>
</dbReference>
<name>A0A4S4FSE0_9MICO</name>
<dbReference type="EMBL" id="SSSM01000001">
    <property type="protein sequence ID" value="THG33619.1"/>
    <property type="molecule type" value="Genomic_DNA"/>
</dbReference>
<dbReference type="AlphaFoldDB" id="A0A4S4FSE0"/>
<gene>
    <name evidence="7" type="ORF">E6C64_03435</name>
</gene>
<comment type="caution">
    <text evidence="7">The sequence shown here is derived from an EMBL/GenBank/DDBJ whole genome shotgun (WGS) entry which is preliminary data.</text>
</comment>
<evidence type="ECO:0000256" key="1">
    <source>
        <dbReference type="ARBA" id="ARBA00001946"/>
    </source>
</evidence>
<keyword evidence="4" id="KW-0460">Magnesium</keyword>
<sequence length="143" mass="16989">MSRVLVFDEQDRILLFLQYGKSHDVPPRWITPGGGVDPGEDHDQAAIREMHEETGLVLDSITPPFWSRDFEADQRWHVYEVGHDEWYELRVQAFDPSREGWTEDERVDVLEYRWWTLEDLERTPDLIEPDELLDLIRGRLAAR</sequence>
<evidence type="ECO:0000313" key="7">
    <source>
        <dbReference type="EMBL" id="THG33619.1"/>
    </source>
</evidence>
<keyword evidence="3 5" id="KW-0378">Hydrolase</keyword>
<keyword evidence="8" id="KW-1185">Reference proteome</keyword>
<dbReference type="GO" id="GO:0016787">
    <property type="term" value="F:hydrolase activity"/>
    <property type="evidence" value="ECO:0007669"/>
    <property type="project" value="UniProtKB-KW"/>
</dbReference>
<dbReference type="SUPFAM" id="SSF55811">
    <property type="entry name" value="Nudix"/>
    <property type="match status" value="1"/>
</dbReference>
<comment type="cofactor">
    <cofactor evidence="1">
        <name>Mg(2+)</name>
        <dbReference type="ChEBI" id="CHEBI:18420"/>
    </cofactor>
</comment>
<protein>
    <submittedName>
        <fullName evidence="7">NUDIX domain-containing protein</fullName>
    </submittedName>
</protein>
<evidence type="ECO:0000256" key="3">
    <source>
        <dbReference type="ARBA" id="ARBA00022801"/>
    </source>
</evidence>
<dbReference type="Gene3D" id="3.90.79.10">
    <property type="entry name" value="Nucleoside Triphosphate Pyrophosphohydrolase"/>
    <property type="match status" value="1"/>
</dbReference>
<dbReference type="PROSITE" id="PS00893">
    <property type="entry name" value="NUDIX_BOX"/>
    <property type="match status" value="1"/>
</dbReference>
<reference evidence="7 8" key="1">
    <citation type="submission" date="2019-04" db="EMBL/GenBank/DDBJ databases">
        <authorList>
            <person name="Jiang L."/>
        </authorList>
    </citation>
    <scope>NUCLEOTIDE SEQUENCE [LARGE SCALE GENOMIC DNA]</scope>
    <source>
        <strain evidence="7 8">YIM 131853</strain>
    </source>
</reference>
<dbReference type="InterPro" id="IPR015797">
    <property type="entry name" value="NUDIX_hydrolase-like_dom_sf"/>
</dbReference>
<dbReference type="PROSITE" id="PS51462">
    <property type="entry name" value="NUDIX"/>
    <property type="match status" value="1"/>
</dbReference>